<gene>
    <name evidence="1" type="ORF">J4E00_28225</name>
</gene>
<accession>A0ABS3QPE6</accession>
<evidence type="ECO:0000313" key="2">
    <source>
        <dbReference type="Proteomes" id="UP000664369"/>
    </source>
</evidence>
<sequence length="126" mass="13264">MNFSVPVFLGLVCLVAKPYGLPPSGRGRPGPPLVSKAVVYTHFLPGGSTKGLAIAFHRPADYPGAVDTADLNRAGRVSGTDLSRLLAEAKRKKHYPMKIAGIRFAGQLAIAGGRMPFCTAPRCSST</sequence>
<name>A0ABS3QPE6_9BACT</name>
<keyword evidence="2" id="KW-1185">Reference proteome</keyword>
<comment type="caution">
    <text evidence="1">The sequence shown here is derived from an EMBL/GenBank/DDBJ whole genome shotgun (WGS) entry which is preliminary data.</text>
</comment>
<organism evidence="1 2">
    <name type="scientific">Hymenobacter negativus</name>
    <dbReference type="NCBI Taxonomy" id="2795026"/>
    <lineage>
        <taxon>Bacteria</taxon>
        <taxon>Pseudomonadati</taxon>
        <taxon>Bacteroidota</taxon>
        <taxon>Cytophagia</taxon>
        <taxon>Cytophagales</taxon>
        <taxon>Hymenobacteraceae</taxon>
        <taxon>Hymenobacter</taxon>
    </lineage>
</organism>
<dbReference type="RefSeq" id="WP_208178721.1">
    <property type="nucleotide sequence ID" value="NZ_JAGETZ010000023.1"/>
</dbReference>
<evidence type="ECO:0000313" key="1">
    <source>
        <dbReference type="EMBL" id="MBO2012982.1"/>
    </source>
</evidence>
<reference evidence="1 2" key="1">
    <citation type="submission" date="2021-03" db="EMBL/GenBank/DDBJ databases">
        <authorList>
            <person name="Kim M.K."/>
        </authorList>
    </citation>
    <scope>NUCLEOTIDE SEQUENCE [LARGE SCALE GENOMIC DNA]</scope>
    <source>
        <strain evidence="1 2">BT442</strain>
    </source>
</reference>
<dbReference type="EMBL" id="JAGETZ010000023">
    <property type="protein sequence ID" value="MBO2012982.1"/>
    <property type="molecule type" value="Genomic_DNA"/>
</dbReference>
<dbReference type="Proteomes" id="UP000664369">
    <property type="component" value="Unassembled WGS sequence"/>
</dbReference>
<evidence type="ECO:0008006" key="3">
    <source>
        <dbReference type="Google" id="ProtNLM"/>
    </source>
</evidence>
<protein>
    <recommendedName>
        <fullName evidence="3">EF-hand domain-containing protein</fullName>
    </recommendedName>
</protein>
<proteinExistence type="predicted"/>